<name>A0A4R0R8S4_9APHY</name>
<dbReference type="OrthoDB" id="2735536at2759"/>
<organism evidence="4 5">
    <name type="scientific">Steccherinum ochraceum</name>
    <dbReference type="NCBI Taxonomy" id="92696"/>
    <lineage>
        <taxon>Eukaryota</taxon>
        <taxon>Fungi</taxon>
        <taxon>Dikarya</taxon>
        <taxon>Basidiomycota</taxon>
        <taxon>Agaricomycotina</taxon>
        <taxon>Agaricomycetes</taxon>
        <taxon>Polyporales</taxon>
        <taxon>Steccherinaceae</taxon>
        <taxon>Steccherinum</taxon>
    </lineage>
</organism>
<comment type="caution">
    <text evidence="4">The sequence shown here is derived from an EMBL/GenBank/DDBJ whole genome shotgun (WGS) entry which is preliminary data.</text>
</comment>
<accession>A0A4R0R8S4</accession>
<evidence type="ECO:0000313" key="5">
    <source>
        <dbReference type="Proteomes" id="UP000292702"/>
    </source>
</evidence>
<evidence type="ECO:0000256" key="2">
    <source>
        <dbReference type="ARBA" id="ARBA00023445"/>
    </source>
</evidence>
<dbReference type="InterPro" id="IPR050425">
    <property type="entry name" value="NAD(P)_dehydrat-like"/>
</dbReference>
<dbReference type="PANTHER" id="PTHR10366:SF562">
    <property type="entry name" value="ALDEHYDE REDUCTASE II (AFU_ORTHOLOGUE AFUA_1G11360)"/>
    <property type="match status" value="1"/>
</dbReference>
<protein>
    <recommendedName>
        <fullName evidence="3">NAD-dependent epimerase/dehydratase domain-containing protein</fullName>
    </recommendedName>
</protein>
<proteinExistence type="inferred from homology"/>
<dbReference type="STRING" id="92696.A0A4R0R8S4"/>
<keyword evidence="1" id="KW-0560">Oxidoreductase</keyword>
<evidence type="ECO:0000259" key="3">
    <source>
        <dbReference type="Pfam" id="PF01370"/>
    </source>
</evidence>
<dbReference type="SUPFAM" id="SSF51735">
    <property type="entry name" value="NAD(P)-binding Rossmann-fold domains"/>
    <property type="match status" value="1"/>
</dbReference>
<dbReference type="Proteomes" id="UP000292702">
    <property type="component" value="Unassembled WGS sequence"/>
</dbReference>
<dbReference type="Gene3D" id="3.40.50.720">
    <property type="entry name" value="NAD(P)-binding Rossmann-like Domain"/>
    <property type="match status" value="1"/>
</dbReference>
<dbReference type="GO" id="GO:0016616">
    <property type="term" value="F:oxidoreductase activity, acting on the CH-OH group of donors, NAD or NADP as acceptor"/>
    <property type="evidence" value="ECO:0007669"/>
    <property type="project" value="TreeGrafter"/>
</dbReference>
<evidence type="ECO:0000313" key="4">
    <source>
        <dbReference type="EMBL" id="TCD62913.1"/>
    </source>
</evidence>
<dbReference type="Pfam" id="PF01370">
    <property type="entry name" value="Epimerase"/>
    <property type="match status" value="1"/>
</dbReference>
<sequence>MLQRVHLMTMPTAAAFHNIMAEPVPPGSLVLLTGINGHVASAIALRLLERGYRVRGTVRVLSSARTVHDVLTKQFGTERLEIIAVGEDIAKEGVFDSAVKGVDAVIHTPSPVMLDSKHPEEQFKPAVNGTLNILRSAQQEPSVKRFLWFGSISAVCFTAKDPTKEVITRDDWNVVSEEVVKNPDDPELGFHAYIASKVVAERAAWKFMEEEQPSFSLTTVLGSWVTGPVFNEVPKPPRLDATLGMVHSVFAEPPRLTGISPYGGIIWCHLFDIADLFVNSLTSPLPLNKRLIGAAGRTSWVAVAEILRNVWPERHYPPAQEDAPTVRFPGGDKAEFDTALERELLGGKWRSLGDAVVSCARDLTEKEAKGWDKP</sequence>
<comment type="similarity">
    <text evidence="2">Belongs to the NAD(P)-dependent epimerase/dehydratase family. Dihydroflavonol-4-reductase subfamily.</text>
</comment>
<evidence type="ECO:0000256" key="1">
    <source>
        <dbReference type="ARBA" id="ARBA00023002"/>
    </source>
</evidence>
<reference evidence="4 5" key="1">
    <citation type="submission" date="2018-11" db="EMBL/GenBank/DDBJ databases">
        <title>Genome assembly of Steccherinum ochraceum LE-BIN_3174, the white-rot fungus of the Steccherinaceae family (The Residual Polyporoid clade, Polyporales, Basidiomycota).</title>
        <authorList>
            <person name="Fedorova T.V."/>
            <person name="Glazunova O.A."/>
            <person name="Landesman E.O."/>
            <person name="Moiseenko K.V."/>
            <person name="Psurtseva N.V."/>
            <person name="Savinova O.S."/>
            <person name="Shakhova N.V."/>
            <person name="Tyazhelova T.V."/>
            <person name="Vasina D.V."/>
        </authorList>
    </citation>
    <scope>NUCLEOTIDE SEQUENCE [LARGE SCALE GENOMIC DNA]</scope>
    <source>
        <strain evidence="4 5">LE-BIN_3174</strain>
    </source>
</reference>
<dbReference type="AlphaFoldDB" id="A0A4R0R8S4"/>
<dbReference type="PANTHER" id="PTHR10366">
    <property type="entry name" value="NAD DEPENDENT EPIMERASE/DEHYDRATASE"/>
    <property type="match status" value="1"/>
</dbReference>
<dbReference type="InterPro" id="IPR036291">
    <property type="entry name" value="NAD(P)-bd_dom_sf"/>
</dbReference>
<keyword evidence="5" id="KW-1185">Reference proteome</keyword>
<feature type="domain" description="NAD-dependent epimerase/dehydratase" evidence="3">
    <location>
        <begin position="30"/>
        <end position="212"/>
    </location>
</feature>
<gene>
    <name evidence="4" type="ORF">EIP91_006240</name>
</gene>
<dbReference type="InterPro" id="IPR001509">
    <property type="entry name" value="Epimerase_deHydtase"/>
</dbReference>
<dbReference type="EMBL" id="RWJN01000336">
    <property type="protein sequence ID" value="TCD62913.1"/>
    <property type="molecule type" value="Genomic_DNA"/>
</dbReference>